<dbReference type="AlphaFoldDB" id="A0A1F6AHR9"/>
<evidence type="ECO:0000256" key="1">
    <source>
        <dbReference type="SAM" id="Phobius"/>
    </source>
</evidence>
<keyword evidence="1" id="KW-1133">Transmembrane helix</keyword>
<comment type="caution">
    <text evidence="2">The sequence shown here is derived from an EMBL/GenBank/DDBJ whole genome shotgun (WGS) entry which is preliminary data.</text>
</comment>
<reference evidence="2 3" key="1">
    <citation type="journal article" date="2016" name="Nat. Commun.">
        <title>Thousands of microbial genomes shed light on interconnected biogeochemical processes in an aquifer system.</title>
        <authorList>
            <person name="Anantharaman K."/>
            <person name="Brown C.T."/>
            <person name="Hug L.A."/>
            <person name="Sharon I."/>
            <person name="Castelle C.J."/>
            <person name="Probst A.J."/>
            <person name="Thomas B.C."/>
            <person name="Singh A."/>
            <person name="Wilkins M.J."/>
            <person name="Karaoz U."/>
            <person name="Brodie E.L."/>
            <person name="Williams K.H."/>
            <person name="Hubbard S.S."/>
            <person name="Banfield J.F."/>
        </authorList>
    </citation>
    <scope>NUCLEOTIDE SEQUENCE [LARGE SCALE GENOMIC DNA]</scope>
</reference>
<feature type="transmembrane region" description="Helical" evidence="1">
    <location>
        <begin position="37"/>
        <end position="57"/>
    </location>
</feature>
<name>A0A1F6AHR9_9BACT</name>
<accession>A0A1F6AHR9</accession>
<keyword evidence="1" id="KW-0472">Membrane</keyword>
<feature type="transmembrane region" description="Helical" evidence="1">
    <location>
        <begin position="6"/>
        <end position="25"/>
    </location>
</feature>
<proteinExistence type="predicted"/>
<evidence type="ECO:0000313" key="2">
    <source>
        <dbReference type="EMBL" id="OGG24136.1"/>
    </source>
</evidence>
<keyword evidence="1" id="KW-0812">Transmembrane</keyword>
<dbReference type="Proteomes" id="UP000178759">
    <property type="component" value="Unassembled WGS sequence"/>
</dbReference>
<organism evidence="2 3">
    <name type="scientific">Candidatus Gottesmanbacteria bacterium RIFCSPLOWO2_01_FULL_43_11b</name>
    <dbReference type="NCBI Taxonomy" id="1798392"/>
    <lineage>
        <taxon>Bacteria</taxon>
        <taxon>Candidatus Gottesmaniibacteriota</taxon>
    </lineage>
</organism>
<gene>
    <name evidence="2" type="ORF">A3A79_03010</name>
</gene>
<evidence type="ECO:0000313" key="3">
    <source>
        <dbReference type="Proteomes" id="UP000178759"/>
    </source>
</evidence>
<dbReference type="EMBL" id="MFJV01000001">
    <property type="protein sequence ID" value="OGG24136.1"/>
    <property type="molecule type" value="Genomic_DNA"/>
</dbReference>
<sequence>MTKNPLLNAIAASVYIVIVAAVMTIGSKYAPRVSNFLAPIAAMSLFTLSAAVMGYLFCYQPLQLYFDNKKKQAVKLFLQTIAIFGVLTAIALGLLFSGIGRSIEEVHYHAGFLVYVDGVKQDFSDTKYMHVEACDEEGHEVEEDEQLEKAHLHDGVGDVVHVHRNDATWKDLFTNIRYEFPSAQEVAGYVNGVRVENILKEPITKYDSVLFVAGNDANVDLSQKVSRDHMFEVESQSESCGS</sequence>
<feature type="transmembrane region" description="Helical" evidence="1">
    <location>
        <begin position="77"/>
        <end position="96"/>
    </location>
</feature>
<protein>
    <submittedName>
        <fullName evidence="2">Uncharacterized protein</fullName>
    </submittedName>
</protein>